<comment type="caution">
    <text evidence="1">The sequence shown here is derived from an EMBL/GenBank/DDBJ whole genome shotgun (WGS) entry which is preliminary data.</text>
</comment>
<accession>A0A845U936</accession>
<gene>
    <name evidence="1" type="ORF">GL267_06920</name>
</gene>
<name>A0A845U936_9PROT</name>
<sequence>MPVLYQPAVLGAPSKGISVLCIGWPDFMPSARTATASRVELLLDEVDDEAFLSLNSTENGGDNT</sequence>
<proteinExistence type="predicted"/>
<organism evidence="1">
    <name type="scientific">Acidithiobacillus ferrianus</name>
    <dbReference type="NCBI Taxonomy" id="2678518"/>
    <lineage>
        <taxon>Bacteria</taxon>
        <taxon>Pseudomonadati</taxon>
        <taxon>Pseudomonadota</taxon>
        <taxon>Acidithiobacillia</taxon>
        <taxon>Acidithiobacillales</taxon>
        <taxon>Acidithiobacillaceae</taxon>
        <taxon>Acidithiobacillus</taxon>
    </lineage>
</organism>
<protein>
    <submittedName>
        <fullName evidence="1">Uncharacterized protein</fullName>
    </submittedName>
</protein>
<reference evidence="1" key="1">
    <citation type="submission" date="2019-11" db="EMBL/GenBank/DDBJ databases">
        <title>Acidithiobacillus ferrianus sp. nov.: a facultatively anaerobic and extremely acidophilic chemolithoautotroph.</title>
        <authorList>
            <person name="Norris P.R."/>
            <person name="Falagan C."/>
            <person name="Moya-Beltran A."/>
            <person name="Castro M."/>
            <person name="Quatrini R."/>
            <person name="Johnson D.B."/>
        </authorList>
    </citation>
    <scope>NUCLEOTIDE SEQUENCE [LARGE SCALE GENOMIC DNA]</scope>
    <source>
        <strain evidence="1">MG</strain>
    </source>
</reference>
<dbReference type="AlphaFoldDB" id="A0A845U936"/>
<dbReference type="EMBL" id="WNJL01000030">
    <property type="protein sequence ID" value="NDU42381.1"/>
    <property type="molecule type" value="Genomic_DNA"/>
</dbReference>
<evidence type="ECO:0000313" key="1">
    <source>
        <dbReference type="EMBL" id="NDU42381.1"/>
    </source>
</evidence>